<evidence type="ECO:0000313" key="2">
    <source>
        <dbReference type="Proteomes" id="UP000051010"/>
    </source>
</evidence>
<dbReference type="EMBL" id="AZFZ01000103">
    <property type="protein sequence ID" value="KRM39455.1"/>
    <property type="molecule type" value="Genomic_DNA"/>
</dbReference>
<evidence type="ECO:0008006" key="3">
    <source>
        <dbReference type="Google" id="ProtNLM"/>
    </source>
</evidence>
<comment type="caution">
    <text evidence="1">The sequence shown here is derived from an EMBL/GenBank/DDBJ whole genome shotgun (WGS) entry which is preliminary data.</text>
</comment>
<protein>
    <recommendedName>
        <fullName evidence="3">YcaO domain-containing protein</fullName>
    </recommendedName>
</protein>
<dbReference type="RefSeq" id="WP_138467974.1">
    <property type="nucleotide sequence ID" value="NZ_AZFZ01000103.1"/>
</dbReference>
<accession>A0A0R1YAV2</accession>
<proteinExistence type="predicted"/>
<name>A0A0R1YAV2_9LACO</name>
<evidence type="ECO:0000313" key="1">
    <source>
        <dbReference type="EMBL" id="KRM39455.1"/>
    </source>
</evidence>
<dbReference type="Proteomes" id="UP000051010">
    <property type="component" value="Unassembled WGS sequence"/>
</dbReference>
<dbReference type="AlphaFoldDB" id="A0A0R1YAV2"/>
<reference evidence="1 2" key="1">
    <citation type="journal article" date="2015" name="Genome Announc.">
        <title>Expanding the biotechnology potential of lactobacilli through comparative genomics of 213 strains and associated genera.</title>
        <authorList>
            <person name="Sun Z."/>
            <person name="Harris H.M."/>
            <person name="McCann A."/>
            <person name="Guo C."/>
            <person name="Argimon S."/>
            <person name="Zhang W."/>
            <person name="Yang X."/>
            <person name="Jeffery I.B."/>
            <person name="Cooney J.C."/>
            <person name="Kagawa T.F."/>
            <person name="Liu W."/>
            <person name="Song Y."/>
            <person name="Salvetti E."/>
            <person name="Wrobel A."/>
            <person name="Rasinkangas P."/>
            <person name="Parkhill J."/>
            <person name="Rea M.C."/>
            <person name="O'Sullivan O."/>
            <person name="Ritari J."/>
            <person name="Douillard F.P."/>
            <person name="Paul Ross R."/>
            <person name="Yang R."/>
            <person name="Briner A.E."/>
            <person name="Felis G.E."/>
            <person name="de Vos W.M."/>
            <person name="Barrangou R."/>
            <person name="Klaenhammer T.R."/>
            <person name="Caufield P.W."/>
            <person name="Cui Y."/>
            <person name="Zhang H."/>
            <person name="O'Toole P.W."/>
        </authorList>
    </citation>
    <scope>NUCLEOTIDE SEQUENCE [LARGE SCALE GENOMIC DNA]</scope>
    <source>
        <strain evidence="1 2">DSM 18390</strain>
    </source>
</reference>
<sequence>MLLSLSDGNFNIPNSQYRSQFLYHYCYFGNFRYRSLIGPNGSNSGGFSRHNSLIKGYSESLERIALMETMISKKKSFPAINVRTLQTDIMSDYEMGYCISNTNFSDTTGTASSLDSAQLINKSIFELIEKNALFVMWYGNKGVHLSLDKTNSNIQRLLRTVKAKSLVPQYFAYSFGLIHTVLCLLERSNGVFFSSGVSGNTNLERAIFDSTQEALVLGWSDHTRSTIKEDFFPKGFYEENDKIYHLFKHTNAKNQIVKMSSLENKDDVKIKDLLSSLPTWISDIRISVLPHASFSDRPVTIMAYSRNLFNGLPNKDSINLARSINQKTIHLTYSQL</sequence>
<organism evidence="1 2">
    <name type="scientific">Lentilactobacillus parafarraginis DSM 18390 = JCM 14109</name>
    <dbReference type="NCBI Taxonomy" id="1423786"/>
    <lineage>
        <taxon>Bacteria</taxon>
        <taxon>Bacillati</taxon>
        <taxon>Bacillota</taxon>
        <taxon>Bacilli</taxon>
        <taxon>Lactobacillales</taxon>
        <taxon>Lactobacillaceae</taxon>
        <taxon>Lentilactobacillus</taxon>
    </lineage>
</organism>
<gene>
    <name evidence="1" type="ORF">FD47_GL000202</name>
</gene>
<dbReference type="PATRIC" id="fig|1423786.4.peg.201"/>